<gene>
    <name evidence="1" type="primary">GLEAN_03014</name>
    <name evidence="1" type="ORF">TcasGA2_TC003014</name>
</gene>
<dbReference type="Proteomes" id="UP000007266">
    <property type="component" value="Linkage group 3"/>
</dbReference>
<accession>D6WG81</accession>
<organism evidence="1 2">
    <name type="scientific">Tribolium castaneum</name>
    <name type="common">Red flour beetle</name>
    <dbReference type="NCBI Taxonomy" id="7070"/>
    <lineage>
        <taxon>Eukaryota</taxon>
        <taxon>Metazoa</taxon>
        <taxon>Ecdysozoa</taxon>
        <taxon>Arthropoda</taxon>
        <taxon>Hexapoda</taxon>
        <taxon>Insecta</taxon>
        <taxon>Pterygota</taxon>
        <taxon>Neoptera</taxon>
        <taxon>Endopterygota</taxon>
        <taxon>Coleoptera</taxon>
        <taxon>Polyphaga</taxon>
        <taxon>Cucujiformia</taxon>
        <taxon>Tenebrionidae</taxon>
        <taxon>Tenebrionidae incertae sedis</taxon>
        <taxon>Tribolium</taxon>
    </lineage>
</organism>
<name>D6WG81_TRICA</name>
<protein>
    <submittedName>
        <fullName evidence="1">Uncharacterized protein</fullName>
    </submittedName>
</protein>
<evidence type="ECO:0000313" key="2">
    <source>
        <dbReference type="Proteomes" id="UP000007266"/>
    </source>
</evidence>
<dbReference type="HOGENOM" id="CLU_2708018_0_0_1"/>
<proteinExistence type="predicted"/>
<dbReference type="AlphaFoldDB" id="D6WG81"/>
<evidence type="ECO:0000313" key="1">
    <source>
        <dbReference type="EMBL" id="EFA00189.1"/>
    </source>
</evidence>
<keyword evidence="2" id="KW-1185">Reference proteome</keyword>
<dbReference type="InParanoid" id="D6WG81"/>
<reference evidence="1 2" key="2">
    <citation type="journal article" date="2010" name="Nucleic Acids Res.">
        <title>BeetleBase in 2010: revisions to provide comprehensive genomic information for Tribolium castaneum.</title>
        <authorList>
            <person name="Kim H.S."/>
            <person name="Murphy T."/>
            <person name="Xia J."/>
            <person name="Caragea D."/>
            <person name="Park Y."/>
            <person name="Beeman R.W."/>
            <person name="Lorenzen M.D."/>
            <person name="Butcher S."/>
            <person name="Manak J.R."/>
            <person name="Brown S.J."/>
        </authorList>
    </citation>
    <scope>GENOME REANNOTATION</scope>
    <source>
        <strain evidence="1 2">Georgia GA2</strain>
    </source>
</reference>
<dbReference type="EMBL" id="KQ971320">
    <property type="protein sequence ID" value="EFA00189.1"/>
    <property type="molecule type" value="Genomic_DNA"/>
</dbReference>
<sequence length="73" mass="7866">MVKQASSIDLYKLGMDGGRGRSDKRLYLYLLNGLSSFTPGRTVNKHAALSQLLVLGTIDAHLSPLALPVTDIP</sequence>
<reference evidence="1 2" key="1">
    <citation type="journal article" date="2008" name="Nature">
        <title>The genome of the model beetle and pest Tribolium castaneum.</title>
        <authorList>
            <consortium name="Tribolium Genome Sequencing Consortium"/>
            <person name="Richards S."/>
            <person name="Gibbs R.A."/>
            <person name="Weinstock G.M."/>
            <person name="Brown S.J."/>
            <person name="Denell R."/>
            <person name="Beeman R.W."/>
            <person name="Gibbs R."/>
            <person name="Beeman R.W."/>
            <person name="Brown S.J."/>
            <person name="Bucher G."/>
            <person name="Friedrich M."/>
            <person name="Grimmelikhuijzen C.J."/>
            <person name="Klingler M."/>
            <person name="Lorenzen M."/>
            <person name="Richards S."/>
            <person name="Roth S."/>
            <person name="Schroder R."/>
            <person name="Tautz D."/>
            <person name="Zdobnov E.M."/>
            <person name="Muzny D."/>
            <person name="Gibbs R.A."/>
            <person name="Weinstock G.M."/>
            <person name="Attaway T."/>
            <person name="Bell S."/>
            <person name="Buhay C.J."/>
            <person name="Chandrabose M.N."/>
            <person name="Chavez D."/>
            <person name="Clerk-Blankenburg K.P."/>
            <person name="Cree A."/>
            <person name="Dao M."/>
            <person name="Davis C."/>
            <person name="Chacko J."/>
            <person name="Dinh H."/>
            <person name="Dugan-Rocha S."/>
            <person name="Fowler G."/>
            <person name="Garner T.T."/>
            <person name="Garnes J."/>
            <person name="Gnirke A."/>
            <person name="Hawes A."/>
            <person name="Hernandez J."/>
            <person name="Hines S."/>
            <person name="Holder M."/>
            <person name="Hume J."/>
            <person name="Jhangiani S.N."/>
            <person name="Joshi V."/>
            <person name="Khan Z.M."/>
            <person name="Jackson L."/>
            <person name="Kovar C."/>
            <person name="Kowis A."/>
            <person name="Lee S."/>
            <person name="Lewis L.R."/>
            <person name="Margolis J."/>
            <person name="Morgan M."/>
            <person name="Nazareth L.V."/>
            <person name="Nguyen N."/>
            <person name="Okwuonu G."/>
            <person name="Parker D."/>
            <person name="Richards S."/>
            <person name="Ruiz S.J."/>
            <person name="Santibanez J."/>
            <person name="Savard J."/>
            <person name="Scherer S.E."/>
            <person name="Schneider B."/>
            <person name="Sodergren E."/>
            <person name="Tautz D."/>
            <person name="Vattahil S."/>
            <person name="Villasana D."/>
            <person name="White C.S."/>
            <person name="Wright R."/>
            <person name="Park Y."/>
            <person name="Beeman R.W."/>
            <person name="Lord J."/>
            <person name="Oppert B."/>
            <person name="Lorenzen M."/>
            <person name="Brown S."/>
            <person name="Wang L."/>
            <person name="Savard J."/>
            <person name="Tautz D."/>
            <person name="Richards S."/>
            <person name="Weinstock G."/>
            <person name="Gibbs R.A."/>
            <person name="Liu Y."/>
            <person name="Worley K."/>
            <person name="Weinstock G."/>
            <person name="Elsik C.G."/>
            <person name="Reese J.T."/>
            <person name="Elhaik E."/>
            <person name="Landan G."/>
            <person name="Graur D."/>
            <person name="Arensburger P."/>
            <person name="Atkinson P."/>
            <person name="Beeman R.W."/>
            <person name="Beidler J."/>
            <person name="Brown S.J."/>
            <person name="Demuth J.P."/>
            <person name="Drury D.W."/>
            <person name="Du Y.Z."/>
            <person name="Fujiwara H."/>
            <person name="Lorenzen M."/>
            <person name="Maselli V."/>
            <person name="Osanai M."/>
            <person name="Park Y."/>
            <person name="Robertson H.M."/>
            <person name="Tu Z."/>
            <person name="Wang J.J."/>
            <person name="Wang S."/>
            <person name="Richards S."/>
            <person name="Song H."/>
            <person name="Zhang L."/>
            <person name="Sodergren E."/>
            <person name="Werner D."/>
            <person name="Stanke M."/>
            <person name="Morgenstern B."/>
            <person name="Solovyev V."/>
            <person name="Kosarev P."/>
            <person name="Brown G."/>
            <person name="Chen H.C."/>
            <person name="Ermolaeva O."/>
            <person name="Hlavina W."/>
            <person name="Kapustin Y."/>
            <person name="Kiryutin B."/>
            <person name="Kitts P."/>
            <person name="Maglott D."/>
            <person name="Pruitt K."/>
            <person name="Sapojnikov V."/>
            <person name="Souvorov A."/>
            <person name="Mackey A.J."/>
            <person name="Waterhouse R.M."/>
            <person name="Wyder S."/>
            <person name="Zdobnov E.M."/>
            <person name="Zdobnov E.M."/>
            <person name="Wyder S."/>
            <person name="Kriventseva E.V."/>
            <person name="Kadowaki T."/>
            <person name="Bork P."/>
            <person name="Aranda M."/>
            <person name="Bao R."/>
            <person name="Beermann A."/>
            <person name="Berns N."/>
            <person name="Bolognesi R."/>
            <person name="Bonneton F."/>
            <person name="Bopp D."/>
            <person name="Brown S.J."/>
            <person name="Bucher G."/>
            <person name="Butts T."/>
            <person name="Chaumot A."/>
            <person name="Denell R.E."/>
            <person name="Ferrier D.E."/>
            <person name="Friedrich M."/>
            <person name="Gordon C.M."/>
            <person name="Jindra M."/>
            <person name="Klingler M."/>
            <person name="Lan Q."/>
            <person name="Lattorff H.M."/>
            <person name="Laudet V."/>
            <person name="von Levetsow C."/>
            <person name="Liu Z."/>
            <person name="Lutz R."/>
            <person name="Lynch J.A."/>
            <person name="da Fonseca R.N."/>
            <person name="Posnien N."/>
            <person name="Reuter R."/>
            <person name="Roth S."/>
            <person name="Savard J."/>
            <person name="Schinko J.B."/>
            <person name="Schmitt C."/>
            <person name="Schoppmeier M."/>
            <person name="Schroder R."/>
            <person name="Shippy T.D."/>
            <person name="Simonnet F."/>
            <person name="Marques-Souza H."/>
            <person name="Tautz D."/>
            <person name="Tomoyasu Y."/>
            <person name="Trauner J."/>
            <person name="Van der Zee M."/>
            <person name="Vervoort M."/>
            <person name="Wittkopp N."/>
            <person name="Wimmer E.A."/>
            <person name="Yang X."/>
            <person name="Jones A.K."/>
            <person name="Sattelle D.B."/>
            <person name="Ebert P.R."/>
            <person name="Nelson D."/>
            <person name="Scott J.G."/>
            <person name="Beeman R.W."/>
            <person name="Muthukrishnan S."/>
            <person name="Kramer K.J."/>
            <person name="Arakane Y."/>
            <person name="Beeman R.W."/>
            <person name="Zhu Q."/>
            <person name="Hogenkamp D."/>
            <person name="Dixit R."/>
            <person name="Oppert B."/>
            <person name="Jiang H."/>
            <person name="Zou Z."/>
            <person name="Marshall J."/>
            <person name="Elpidina E."/>
            <person name="Vinokurov K."/>
            <person name="Oppert C."/>
            <person name="Zou Z."/>
            <person name="Evans J."/>
            <person name="Lu Z."/>
            <person name="Zhao P."/>
            <person name="Sumathipala N."/>
            <person name="Altincicek B."/>
            <person name="Vilcinskas A."/>
            <person name="Williams M."/>
            <person name="Hultmark D."/>
            <person name="Hetru C."/>
            <person name="Jiang H."/>
            <person name="Grimmelikhuijzen C.J."/>
            <person name="Hauser F."/>
            <person name="Cazzamali G."/>
            <person name="Williamson M."/>
            <person name="Park Y."/>
            <person name="Li B."/>
            <person name="Tanaka Y."/>
            <person name="Predel R."/>
            <person name="Neupert S."/>
            <person name="Schachtner J."/>
            <person name="Verleyen P."/>
            <person name="Raible F."/>
            <person name="Bork P."/>
            <person name="Friedrich M."/>
            <person name="Walden K.K."/>
            <person name="Robertson H.M."/>
            <person name="Angeli S."/>
            <person name="Foret S."/>
            <person name="Bucher G."/>
            <person name="Schuetz S."/>
            <person name="Maleszka R."/>
            <person name="Wimmer E.A."/>
            <person name="Beeman R.W."/>
            <person name="Lorenzen M."/>
            <person name="Tomoyasu Y."/>
            <person name="Miller S.C."/>
            <person name="Grossmann D."/>
            <person name="Bucher G."/>
        </authorList>
    </citation>
    <scope>NUCLEOTIDE SEQUENCE [LARGE SCALE GENOMIC DNA]</scope>
    <source>
        <strain evidence="1 2">Georgia GA2</strain>
    </source>
</reference>